<dbReference type="GeneID" id="41328943"/>
<dbReference type="GO" id="GO:0140663">
    <property type="term" value="F:ATP-dependent FeS chaperone activity"/>
    <property type="evidence" value="ECO:0007669"/>
    <property type="project" value="InterPro"/>
</dbReference>
<keyword evidence="2 8" id="KW-0547">Nucleotide-binding</keyword>
<reference evidence="9 10" key="2">
    <citation type="journal article" date="2024" name="Int. J. Syst. Evol. Microbiol.">
        <title>Promethearchaeum syntrophicum gen. nov., sp. nov., an anaerobic, obligately syntrophic archaeon, the first isolate of the lineage 'Asgard' archaea, and proposal of the new archaeal phylum Promethearchaeota phyl. nov. and kingdom Promethearchaeati regn. nov.</title>
        <authorList>
            <person name="Imachi H."/>
            <person name="Nobu M.K."/>
            <person name="Kato S."/>
            <person name="Takaki Y."/>
            <person name="Miyazaki M."/>
            <person name="Miyata M."/>
            <person name="Ogawara M."/>
            <person name="Saito Y."/>
            <person name="Sakai S."/>
            <person name="Tahara Y.O."/>
            <person name="Takano Y."/>
            <person name="Tasumi E."/>
            <person name="Uematsu K."/>
            <person name="Yoshimura T."/>
            <person name="Itoh T."/>
            <person name="Ohkuma M."/>
            <person name="Takai K."/>
        </authorList>
    </citation>
    <scope>NUCLEOTIDE SEQUENCE [LARGE SCALE GENOMIC DNA]</scope>
    <source>
        <strain evidence="9 10">MK-D1</strain>
    </source>
</reference>
<evidence type="ECO:0000256" key="6">
    <source>
        <dbReference type="ARBA" id="ARBA00058094"/>
    </source>
</evidence>
<name>A0A5B9D7W3_9ARCH</name>
<keyword evidence="10" id="KW-1185">Reference proteome</keyword>
<accession>A0A5B9D7W3</accession>
<evidence type="ECO:0000256" key="7">
    <source>
        <dbReference type="ARBA" id="ARBA00074706"/>
    </source>
</evidence>
<dbReference type="CDD" id="cd02037">
    <property type="entry name" value="Mrp_NBP35"/>
    <property type="match status" value="1"/>
</dbReference>
<proteinExistence type="inferred from homology"/>
<dbReference type="InterPro" id="IPR033756">
    <property type="entry name" value="YlxH/NBP35"/>
</dbReference>
<dbReference type="GO" id="GO:0046872">
    <property type="term" value="F:metal ion binding"/>
    <property type="evidence" value="ECO:0007669"/>
    <property type="project" value="UniProtKB-KW"/>
</dbReference>
<keyword evidence="1 8" id="KW-0479">Metal-binding</keyword>
<dbReference type="GO" id="GO:0016887">
    <property type="term" value="F:ATP hydrolysis activity"/>
    <property type="evidence" value="ECO:0007669"/>
    <property type="project" value="UniProtKB-UniRule"/>
</dbReference>
<dbReference type="InterPro" id="IPR019591">
    <property type="entry name" value="Mrp/NBP35_ATP-bd"/>
</dbReference>
<comment type="subunit">
    <text evidence="8">Homodimer.</text>
</comment>
<dbReference type="KEGG" id="psyt:DSAG12_00944"/>
<dbReference type="GO" id="GO:0051536">
    <property type="term" value="F:iron-sulfur cluster binding"/>
    <property type="evidence" value="ECO:0007669"/>
    <property type="project" value="UniProtKB-UniRule"/>
</dbReference>
<dbReference type="RefSeq" id="WP_244626302.1">
    <property type="nucleotide sequence ID" value="NZ_CP042905.2"/>
</dbReference>
<evidence type="ECO:0000313" key="9">
    <source>
        <dbReference type="EMBL" id="QEE15121.1"/>
    </source>
</evidence>
<dbReference type="Pfam" id="PF10609">
    <property type="entry name" value="ParA"/>
    <property type="match status" value="1"/>
</dbReference>
<dbReference type="PROSITE" id="PS01215">
    <property type="entry name" value="MRP"/>
    <property type="match status" value="1"/>
</dbReference>
<feature type="binding site" evidence="8">
    <location>
        <begin position="50"/>
        <end position="57"/>
    </location>
    <ligand>
        <name>ATP</name>
        <dbReference type="ChEBI" id="CHEBI:30616"/>
    </ligand>
</feature>
<evidence type="ECO:0000256" key="3">
    <source>
        <dbReference type="ARBA" id="ARBA00022840"/>
    </source>
</evidence>
<dbReference type="InterPro" id="IPR000808">
    <property type="entry name" value="Mrp-like_CS"/>
</dbReference>
<gene>
    <name evidence="9" type="ORF">DSAG12_00944</name>
</gene>
<keyword evidence="5 8" id="KW-0411">Iron-sulfur</keyword>
<keyword evidence="3 8" id="KW-0067">ATP-binding</keyword>
<evidence type="ECO:0000256" key="1">
    <source>
        <dbReference type="ARBA" id="ARBA00022723"/>
    </source>
</evidence>
<reference evidence="9 10" key="1">
    <citation type="journal article" date="2020" name="Nature">
        <title>Isolation of an archaeon at the prokaryote-eukaryote interface.</title>
        <authorList>
            <person name="Imachi H."/>
            <person name="Nobu M.K."/>
            <person name="Nakahara N."/>
            <person name="Morono Y."/>
            <person name="Ogawara M."/>
            <person name="Takaki Y."/>
            <person name="Takano Y."/>
            <person name="Uematsu K."/>
            <person name="Ikuta T."/>
            <person name="Ito M."/>
            <person name="Matsui Y."/>
            <person name="Miyazaki M."/>
            <person name="Murata K."/>
            <person name="Saito Y."/>
            <person name="Sakai S."/>
            <person name="Song C."/>
            <person name="Tasumi E."/>
            <person name="Yamanaka Y."/>
            <person name="Yamaguchi T."/>
            <person name="Kamagata Y."/>
            <person name="Tamaki H."/>
            <person name="Takai K."/>
        </authorList>
    </citation>
    <scope>NUCLEOTIDE SEQUENCE [LARGE SCALE GENOMIC DNA]</scope>
    <source>
        <strain evidence="9 10">MK-D1</strain>
    </source>
</reference>
<dbReference type="Proteomes" id="UP000321408">
    <property type="component" value="Chromosome"/>
</dbReference>
<sequence length="302" mass="32492">MSEKKVDVEVSKEDIDKAMGNPQKQAQLTEMEQINLMMKGVKHKIIVCSGKGGVGKTTVAVNLAIALAAKGLSVGILDVDITGPNVPKMLNLEDERPTVIPGTNTFTPVHGPMLSSGGPIQVMSMAFLLETPDTPVIWRGPLKMKAIRQFIAEGNWGLLDYLILDLPPGTSDETLDAMQLVGDNSGVVIVTTPQEVATMDARKTINMSKAMKRKVVGIIENMSGLTVKCPKCEEEIKIDLFGSGGGEKAANELNVPFLGKVPIEHKIMQQGDKGVPFLISNPDSVSAEAFDDIVKKIRADME</sequence>
<keyword evidence="4 8" id="KW-0408">Iron</keyword>
<evidence type="ECO:0000256" key="5">
    <source>
        <dbReference type="ARBA" id="ARBA00023014"/>
    </source>
</evidence>
<dbReference type="Gene3D" id="3.40.50.300">
    <property type="entry name" value="P-loop containing nucleotide triphosphate hydrolases"/>
    <property type="match status" value="1"/>
</dbReference>
<dbReference type="FunFam" id="3.40.50.300:FF:001119">
    <property type="entry name" value="Iron-sulfur cluster carrier protein"/>
    <property type="match status" value="1"/>
</dbReference>
<evidence type="ECO:0000313" key="10">
    <source>
        <dbReference type="Proteomes" id="UP000321408"/>
    </source>
</evidence>
<keyword evidence="8" id="KW-0378">Hydrolase</keyword>
<dbReference type="SUPFAM" id="SSF52540">
    <property type="entry name" value="P-loop containing nucleoside triphosphate hydrolases"/>
    <property type="match status" value="1"/>
</dbReference>
<dbReference type="GO" id="GO:0016226">
    <property type="term" value="P:iron-sulfur cluster assembly"/>
    <property type="evidence" value="ECO:0007669"/>
    <property type="project" value="InterPro"/>
</dbReference>
<comment type="function">
    <text evidence="6 8">Binds and transfers iron-sulfur (Fe-S) clusters to target apoproteins. Can hydrolyze ATP.</text>
</comment>
<protein>
    <recommendedName>
        <fullName evidence="7 8">Iron-sulfur cluster carrier protein</fullName>
    </recommendedName>
</protein>
<evidence type="ECO:0000256" key="4">
    <source>
        <dbReference type="ARBA" id="ARBA00023004"/>
    </source>
</evidence>
<evidence type="ECO:0000256" key="2">
    <source>
        <dbReference type="ARBA" id="ARBA00022741"/>
    </source>
</evidence>
<dbReference type="PANTHER" id="PTHR23264:SF19">
    <property type="entry name" value="CYTOSOLIC FE-S CLUSTER ASSEMBLY FACTOR NUBP2"/>
    <property type="match status" value="1"/>
</dbReference>
<evidence type="ECO:0000256" key="8">
    <source>
        <dbReference type="HAMAP-Rule" id="MF_02040"/>
    </source>
</evidence>
<comment type="similarity">
    <text evidence="8">Belongs to the Mrp/NBP35 ATP-binding proteins family.</text>
</comment>
<dbReference type="GO" id="GO:0005524">
    <property type="term" value="F:ATP binding"/>
    <property type="evidence" value="ECO:0007669"/>
    <property type="project" value="UniProtKB-UniRule"/>
</dbReference>
<dbReference type="AlphaFoldDB" id="A0A5B9D7W3"/>
<dbReference type="GO" id="GO:0005829">
    <property type="term" value="C:cytosol"/>
    <property type="evidence" value="ECO:0007669"/>
    <property type="project" value="TreeGrafter"/>
</dbReference>
<dbReference type="HAMAP" id="MF_02040">
    <property type="entry name" value="Mrp_NBP35"/>
    <property type="match status" value="1"/>
</dbReference>
<dbReference type="InterPro" id="IPR027417">
    <property type="entry name" value="P-loop_NTPase"/>
</dbReference>
<dbReference type="EMBL" id="CP042905">
    <property type="protein sequence ID" value="QEE15121.1"/>
    <property type="molecule type" value="Genomic_DNA"/>
</dbReference>
<organism evidence="9 10">
    <name type="scientific">Promethearchaeum syntrophicum</name>
    <dbReference type="NCBI Taxonomy" id="2594042"/>
    <lineage>
        <taxon>Archaea</taxon>
        <taxon>Promethearchaeati</taxon>
        <taxon>Promethearchaeota</taxon>
        <taxon>Promethearchaeia</taxon>
        <taxon>Promethearchaeales</taxon>
        <taxon>Promethearchaeaceae</taxon>
        <taxon>Promethearchaeum</taxon>
    </lineage>
</organism>
<dbReference type="PANTHER" id="PTHR23264">
    <property type="entry name" value="NUCLEOTIDE-BINDING PROTEIN NBP35 YEAST -RELATED"/>
    <property type="match status" value="1"/>
</dbReference>